<comment type="caution">
    <text evidence="1">The sequence shown here is derived from an EMBL/GenBank/DDBJ whole genome shotgun (WGS) entry which is preliminary data.</text>
</comment>
<reference evidence="1 2" key="1">
    <citation type="submission" date="2020-08" db="EMBL/GenBank/DDBJ databases">
        <title>Genomic Encyclopedia of Type Strains, Phase IV (KMG-IV): sequencing the most valuable type-strain genomes for metagenomic binning, comparative biology and taxonomic classification.</title>
        <authorList>
            <person name="Goeker M."/>
        </authorList>
    </citation>
    <scope>NUCLEOTIDE SEQUENCE [LARGE SCALE GENOMIC DNA]</scope>
    <source>
        <strain evidence="1 2">DSM 23562</strain>
    </source>
</reference>
<keyword evidence="2" id="KW-1185">Reference proteome</keyword>
<name>A0A7W9W7T9_ARMRO</name>
<gene>
    <name evidence="1" type="ORF">HNQ39_003245</name>
</gene>
<organism evidence="1 2">
    <name type="scientific">Armatimonas rosea</name>
    <dbReference type="NCBI Taxonomy" id="685828"/>
    <lineage>
        <taxon>Bacteria</taxon>
        <taxon>Bacillati</taxon>
        <taxon>Armatimonadota</taxon>
        <taxon>Armatimonadia</taxon>
        <taxon>Armatimonadales</taxon>
        <taxon>Armatimonadaceae</taxon>
        <taxon>Armatimonas</taxon>
    </lineage>
</organism>
<sequence>MKIYRAGERVAPGTYKQLNSARIVRLEQEDYLPASLNGRLACFERVESSWEELLQQYASYPPQTPSL</sequence>
<dbReference type="RefSeq" id="WP_184198384.1">
    <property type="nucleotide sequence ID" value="NZ_JACHGW010000003.1"/>
</dbReference>
<evidence type="ECO:0000313" key="1">
    <source>
        <dbReference type="EMBL" id="MBB6051435.1"/>
    </source>
</evidence>
<dbReference type="AlphaFoldDB" id="A0A7W9W7T9"/>
<evidence type="ECO:0000313" key="2">
    <source>
        <dbReference type="Proteomes" id="UP000520814"/>
    </source>
</evidence>
<accession>A0A7W9W7T9</accession>
<proteinExistence type="predicted"/>
<dbReference type="Proteomes" id="UP000520814">
    <property type="component" value="Unassembled WGS sequence"/>
</dbReference>
<dbReference type="EMBL" id="JACHGW010000003">
    <property type="protein sequence ID" value="MBB6051435.1"/>
    <property type="molecule type" value="Genomic_DNA"/>
</dbReference>
<protein>
    <submittedName>
        <fullName evidence="1">Uncharacterized protein</fullName>
    </submittedName>
</protein>